<feature type="region of interest" description="Disordered" evidence="1">
    <location>
        <begin position="368"/>
        <end position="391"/>
    </location>
</feature>
<evidence type="ECO:0000313" key="3">
    <source>
        <dbReference type="Proteomes" id="UP001515480"/>
    </source>
</evidence>
<reference evidence="2 3" key="1">
    <citation type="journal article" date="2024" name="Science">
        <title>Giant polyketide synthase enzymes in the biosynthesis of giant marine polyether toxins.</title>
        <authorList>
            <person name="Fallon T.R."/>
            <person name="Shende V.V."/>
            <person name="Wierzbicki I.H."/>
            <person name="Pendleton A.L."/>
            <person name="Watervoot N.F."/>
            <person name="Auber R.P."/>
            <person name="Gonzalez D.J."/>
            <person name="Wisecaver J.H."/>
            <person name="Moore B.S."/>
        </authorList>
    </citation>
    <scope>NUCLEOTIDE SEQUENCE [LARGE SCALE GENOMIC DNA]</scope>
    <source>
        <strain evidence="2 3">12B1</strain>
    </source>
</reference>
<dbReference type="Gene3D" id="1.20.5.190">
    <property type="match status" value="1"/>
</dbReference>
<dbReference type="InterPro" id="IPR000048">
    <property type="entry name" value="IQ_motif_EF-hand-BS"/>
</dbReference>
<keyword evidence="3" id="KW-1185">Reference proteome</keyword>
<evidence type="ECO:0000313" key="2">
    <source>
        <dbReference type="EMBL" id="KAL1526382.1"/>
    </source>
</evidence>
<evidence type="ECO:0000256" key="1">
    <source>
        <dbReference type="SAM" id="MobiDB-lite"/>
    </source>
</evidence>
<dbReference type="AlphaFoldDB" id="A0AB34JZR8"/>
<dbReference type="SMART" id="SM00015">
    <property type="entry name" value="IQ"/>
    <property type="match status" value="2"/>
</dbReference>
<comment type="caution">
    <text evidence="2">The sequence shown here is derived from an EMBL/GenBank/DDBJ whole genome shotgun (WGS) entry which is preliminary data.</text>
</comment>
<proteinExistence type="predicted"/>
<dbReference type="PROSITE" id="PS50096">
    <property type="entry name" value="IQ"/>
    <property type="match status" value="2"/>
</dbReference>
<name>A0AB34JZR8_PRYPA</name>
<protein>
    <submittedName>
        <fullName evidence="2">Uncharacterized protein</fullName>
    </submittedName>
</protein>
<organism evidence="2 3">
    <name type="scientific">Prymnesium parvum</name>
    <name type="common">Toxic golden alga</name>
    <dbReference type="NCBI Taxonomy" id="97485"/>
    <lineage>
        <taxon>Eukaryota</taxon>
        <taxon>Haptista</taxon>
        <taxon>Haptophyta</taxon>
        <taxon>Prymnesiophyceae</taxon>
        <taxon>Prymnesiales</taxon>
        <taxon>Prymnesiaceae</taxon>
        <taxon>Prymnesium</taxon>
    </lineage>
</organism>
<feature type="region of interest" description="Disordered" evidence="1">
    <location>
        <begin position="258"/>
        <end position="289"/>
    </location>
</feature>
<sequence length="391" mass="42653">MRHTAILKDSSNMLNPGAQRTFSKHTMARPMTASNAADYPRLPSASGETSLFLNFVQLLSSKTPEEQKMLLQVAMLEANGGGAAHAEPHGLASRGMRRTASAADVHLGVRSAHMPRGAVGLLRGSPSAAHLRPQSADTSGGGSLWAAAAGKQLSQSLTLAPRAHPAAALRAPLSLEAMRERLHAQLRRRAAATALQAHWRGWQHRRLARFLRARRKRHARLHYLWHLDYVHRLLVAHRACTFIQSRWRGRAARRAAAARATPRARDAPAPHAASPAKRRGVLPVHPRQPAAPTERVAVVVPLAQASAQQLAAPSEHSLPLETASDSLPEMASPRSHWSPAAPGARNIRWKEALAEVCAHMLGSTRRQAERLAPHASQIRPYQIDSHRGQQR</sequence>
<dbReference type="Proteomes" id="UP001515480">
    <property type="component" value="Unassembled WGS sequence"/>
</dbReference>
<dbReference type="Pfam" id="PF00612">
    <property type="entry name" value="IQ"/>
    <property type="match status" value="2"/>
</dbReference>
<accession>A0AB34JZR8</accession>
<dbReference type="EMBL" id="JBGBPQ010000003">
    <property type="protein sequence ID" value="KAL1526382.1"/>
    <property type="molecule type" value="Genomic_DNA"/>
</dbReference>
<gene>
    <name evidence="2" type="ORF">AB1Y20_015095</name>
</gene>